<dbReference type="AlphaFoldDB" id="A0A178ICE4"/>
<gene>
    <name evidence="5" type="primary">menG</name>
    <name evidence="6" type="ORF">AW736_22380</name>
</gene>
<dbReference type="PROSITE" id="PS01184">
    <property type="entry name" value="UBIE_2"/>
    <property type="match status" value="1"/>
</dbReference>
<dbReference type="InterPro" id="IPR004033">
    <property type="entry name" value="UbiE/COQ5_MeTrFase"/>
</dbReference>
<dbReference type="EMBL" id="LRRQ01000167">
    <property type="protein sequence ID" value="OAM87660.1"/>
    <property type="molecule type" value="Genomic_DNA"/>
</dbReference>
<evidence type="ECO:0000256" key="1">
    <source>
        <dbReference type="ARBA" id="ARBA00022428"/>
    </source>
</evidence>
<dbReference type="InterPro" id="IPR029063">
    <property type="entry name" value="SAM-dependent_MTases_sf"/>
</dbReference>
<dbReference type="HAMAP" id="MF_01813">
    <property type="entry name" value="MenG_UbiE_methyltr"/>
    <property type="match status" value="1"/>
</dbReference>
<comment type="catalytic activity">
    <reaction evidence="5">
        <text>a 2-demethylmenaquinol + S-adenosyl-L-methionine = a menaquinol + S-adenosyl-L-homocysteine + H(+)</text>
        <dbReference type="Rhea" id="RHEA:42640"/>
        <dbReference type="Rhea" id="RHEA-COMP:9539"/>
        <dbReference type="Rhea" id="RHEA-COMP:9563"/>
        <dbReference type="ChEBI" id="CHEBI:15378"/>
        <dbReference type="ChEBI" id="CHEBI:18151"/>
        <dbReference type="ChEBI" id="CHEBI:55437"/>
        <dbReference type="ChEBI" id="CHEBI:57856"/>
        <dbReference type="ChEBI" id="CHEBI:59789"/>
        <dbReference type="EC" id="2.1.1.163"/>
    </reaction>
</comment>
<dbReference type="CDD" id="cd02440">
    <property type="entry name" value="AdoMet_MTases"/>
    <property type="match status" value="1"/>
</dbReference>
<keyword evidence="3 5" id="KW-0808">Transferase</keyword>
<dbReference type="GO" id="GO:0043770">
    <property type="term" value="F:demethylmenaquinone methyltransferase activity"/>
    <property type="evidence" value="ECO:0007669"/>
    <property type="project" value="UniProtKB-UniRule"/>
</dbReference>
<name>A0A178ICE4_9BACT</name>
<dbReference type="SUPFAM" id="SSF53335">
    <property type="entry name" value="S-adenosyl-L-methionine-dependent methyltransferases"/>
    <property type="match status" value="1"/>
</dbReference>
<keyword evidence="6" id="KW-0830">Ubiquinone</keyword>
<evidence type="ECO:0000313" key="7">
    <source>
        <dbReference type="Proteomes" id="UP000078486"/>
    </source>
</evidence>
<dbReference type="OrthoDB" id="9808140at2"/>
<keyword evidence="4 5" id="KW-0949">S-adenosyl-L-methionine</keyword>
<feature type="binding site" evidence="5">
    <location>
        <position position="56"/>
    </location>
    <ligand>
        <name>S-adenosyl-L-methionine</name>
        <dbReference type="ChEBI" id="CHEBI:59789"/>
    </ligand>
</feature>
<dbReference type="Gene3D" id="3.40.50.150">
    <property type="entry name" value="Vaccinia Virus protein VP39"/>
    <property type="match status" value="1"/>
</dbReference>
<comment type="pathway">
    <text evidence="5">Quinol/quinone metabolism; menaquinone biosynthesis; menaquinol from 1,4-dihydroxy-2-naphthoate: step 2/2.</text>
</comment>
<evidence type="ECO:0000256" key="2">
    <source>
        <dbReference type="ARBA" id="ARBA00022603"/>
    </source>
</evidence>
<feature type="binding site" evidence="5">
    <location>
        <begin position="110"/>
        <end position="111"/>
    </location>
    <ligand>
        <name>S-adenosyl-L-methionine</name>
        <dbReference type="ChEBI" id="CHEBI:59789"/>
    </ligand>
</feature>
<proteinExistence type="inferred from homology"/>
<accession>A0A178ICE4</accession>
<keyword evidence="2 5" id="KW-0489">Methyltransferase</keyword>
<evidence type="ECO:0000256" key="4">
    <source>
        <dbReference type="ARBA" id="ARBA00022691"/>
    </source>
</evidence>
<dbReference type="PANTHER" id="PTHR43591:SF24">
    <property type="entry name" value="2-METHOXY-6-POLYPRENYL-1,4-BENZOQUINOL METHYLASE, MITOCHONDRIAL"/>
    <property type="match status" value="1"/>
</dbReference>
<protein>
    <recommendedName>
        <fullName evidence="5">Demethylmenaquinone methyltransferase</fullName>
        <ecNumber evidence="5">2.1.1.163</ecNumber>
    </recommendedName>
</protein>
<comment type="similarity">
    <text evidence="5">Belongs to the class I-like SAM-binding methyltransferase superfamily. MenG/UbiE family.</text>
</comment>
<dbReference type="STRING" id="1184151.AW736_22380"/>
<organism evidence="6 7">
    <name type="scientific">Termitidicoccus mucosus</name>
    <dbReference type="NCBI Taxonomy" id="1184151"/>
    <lineage>
        <taxon>Bacteria</taxon>
        <taxon>Pseudomonadati</taxon>
        <taxon>Verrucomicrobiota</taxon>
        <taxon>Opitutia</taxon>
        <taxon>Opitutales</taxon>
        <taxon>Opitutaceae</taxon>
        <taxon>Termitidicoccus</taxon>
    </lineage>
</organism>
<feature type="binding site" evidence="5">
    <location>
        <position position="77"/>
    </location>
    <ligand>
        <name>S-adenosyl-L-methionine</name>
        <dbReference type="ChEBI" id="CHEBI:59789"/>
    </ligand>
</feature>
<comment type="caution">
    <text evidence="6">The sequence shown here is derived from an EMBL/GenBank/DDBJ whole genome shotgun (WGS) entry which is preliminary data.</text>
</comment>
<dbReference type="InterPro" id="IPR023576">
    <property type="entry name" value="UbiE/COQ5_MeTrFase_CS"/>
</dbReference>
<reference evidence="6 7" key="1">
    <citation type="submission" date="2016-01" db="EMBL/GenBank/DDBJ databases">
        <title>High potential of lignocellulose degradation of a new Verrucomicrobia species.</title>
        <authorList>
            <person name="Wang Y."/>
            <person name="Shi Y."/>
            <person name="Qiu Z."/>
            <person name="Liu S."/>
            <person name="Yang H."/>
        </authorList>
    </citation>
    <scope>NUCLEOTIDE SEQUENCE [LARGE SCALE GENOMIC DNA]</scope>
    <source>
        <strain evidence="6 7">TSB47</strain>
    </source>
</reference>
<comment type="function">
    <text evidence="5">Methyltransferase required for the conversion of demethylmenaquinol (DMKH2) to menaquinol (MKH2).</text>
</comment>
<dbReference type="PROSITE" id="PS51608">
    <property type="entry name" value="SAM_MT_UBIE"/>
    <property type="match status" value="1"/>
</dbReference>
<dbReference type="EC" id="2.1.1.163" evidence="5"/>
<dbReference type="GO" id="GO:0009234">
    <property type="term" value="P:menaquinone biosynthetic process"/>
    <property type="evidence" value="ECO:0007669"/>
    <property type="project" value="UniProtKB-UniRule"/>
</dbReference>
<dbReference type="Pfam" id="PF01209">
    <property type="entry name" value="Ubie_methyltran"/>
    <property type="match status" value="1"/>
</dbReference>
<sequence>MPDPVAVNSMFARIARRYDVANRLLSGGMDIWWRHRLVRAVRRAAPSDVLDLATGSGDVAFALCRGLPAGTRITGMDFCQPMLDEAEEKKRGGVQRGRAAYGAIAFRQGDGMALPLADASFDAVTISFGLRNMADRHRSLSEMHRVLRPGGCVFVLEFSQPWRWFRPLYYFYLRHLLPRIAGFVTGDRAAYDYLNRTIAAFPARPAMEEELRRAGFADVRSFGMTCGIVALHRGTRIAG</sequence>
<dbReference type="PANTHER" id="PTHR43591">
    <property type="entry name" value="METHYLTRANSFERASE"/>
    <property type="match status" value="1"/>
</dbReference>
<evidence type="ECO:0000256" key="5">
    <source>
        <dbReference type="HAMAP-Rule" id="MF_01813"/>
    </source>
</evidence>
<dbReference type="UniPathway" id="UPA00079">
    <property type="reaction ID" value="UER00169"/>
</dbReference>
<keyword evidence="1 5" id="KW-0474">Menaquinone biosynthesis</keyword>
<keyword evidence="7" id="KW-1185">Reference proteome</keyword>
<dbReference type="GO" id="GO:0032259">
    <property type="term" value="P:methylation"/>
    <property type="evidence" value="ECO:0007669"/>
    <property type="project" value="UniProtKB-KW"/>
</dbReference>
<dbReference type="RefSeq" id="WP_068772529.1">
    <property type="nucleotide sequence ID" value="NZ_CP109796.1"/>
</dbReference>
<dbReference type="PROSITE" id="PS01183">
    <property type="entry name" value="UBIE_1"/>
    <property type="match status" value="1"/>
</dbReference>
<dbReference type="Proteomes" id="UP000078486">
    <property type="component" value="Unassembled WGS sequence"/>
</dbReference>
<dbReference type="NCBIfam" id="TIGR01934">
    <property type="entry name" value="MenG_MenH_UbiE"/>
    <property type="match status" value="1"/>
</dbReference>
<evidence type="ECO:0000256" key="3">
    <source>
        <dbReference type="ARBA" id="ARBA00022679"/>
    </source>
</evidence>
<evidence type="ECO:0000313" key="6">
    <source>
        <dbReference type="EMBL" id="OAM87660.1"/>
    </source>
</evidence>
<feature type="binding site" evidence="5">
    <location>
        <position position="127"/>
    </location>
    <ligand>
        <name>S-adenosyl-L-methionine</name>
        <dbReference type="ChEBI" id="CHEBI:59789"/>
    </ligand>
</feature>